<comment type="caution">
    <text evidence="1">The sequence shown here is derived from an EMBL/GenBank/DDBJ whole genome shotgun (WGS) entry which is preliminary data.</text>
</comment>
<dbReference type="RefSeq" id="WP_133240839.1">
    <property type="nucleotide sequence ID" value="NZ_QEHR01000006.1"/>
</dbReference>
<organism evidence="1 2">
    <name type="scientific">Marixanthomonas spongiae</name>
    <dbReference type="NCBI Taxonomy" id="2174845"/>
    <lineage>
        <taxon>Bacteria</taxon>
        <taxon>Pseudomonadati</taxon>
        <taxon>Bacteroidota</taxon>
        <taxon>Flavobacteriia</taxon>
        <taxon>Flavobacteriales</taxon>
        <taxon>Flavobacteriaceae</taxon>
        <taxon>Marixanthomonas</taxon>
    </lineage>
</organism>
<gene>
    <name evidence="1" type="ORF">DDV96_10430</name>
</gene>
<dbReference type="Proteomes" id="UP000245962">
    <property type="component" value="Unassembled WGS sequence"/>
</dbReference>
<name>A0A2U0HZG6_9FLAO</name>
<proteinExistence type="predicted"/>
<dbReference type="OrthoDB" id="1191002at2"/>
<accession>A0A2U0HZG6</accession>
<dbReference type="PROSITE" id="PS51257">
    <property type="entry name" value="PROKAR_LIPOPROTEIN"/>
    <property type="match status" value="1"/>
</dbReference>
<evidence type="ECO:0008006" key="3">
    <source>
        <dbReference type="Google" id="ProtNLM"/>
    </source>
</evidence>
<protein>
    <recommendedName>
        <fullName evidence="3">TonB C-terminal domain-containing protein</fullName>
    </recommendedName>
</protein>
<dbReference type="EMBL" id="QEHR01000006">
    <property type="protein sequence ID" value="PVW14216.1"/>
    <property type="molecule type" value="Genomic_DNA"/>
</dbReference>
<evidence type="ECO:0000313" key="2">
    <source>
        <dbReference type="Proteomes" id="UP000245962"/>
    </source>
</evidence>
<reference evidence="1 2" key="1">
    <citation type="submission" date="2018-04" db="EMBL/GenBank/DDBJ databases">
        <title>Marixanthomonas spongiae HN-E44 sp. nov., isolated from a marine sponge.</title>
        <authorList>
            <person name="Luo L."/>
            <person name="Zhuang L."/>
        </authorList>
    </citation>
    <scope>NUCLEOTIDE SEQUENCE [LARGE SCALE GENOMIC DNA]</scope>
    <source>
        <strain evidence="1 2">HN-E44</strain>
    </source>
</reference>
<keyword evidence="2" id="KW-1185">Reference proteome</keyword>
<dbReference type="AlphaFoldDB" id="A0A2U0HZG6"/>
<sequence length="162" mass="18734">MKHLILYFIIAFTTVSCQFFETEKISSETFYDEELKTIDWNNVDQYPIFEPCSSFLDKASQKKCFENTLTTYLFEAVNNNRDKSLKELNDTVYVRFLVSEKGQLSVKNMDLDSLTKAELPNFEQNLRNKIDAIKLIAPAYKRGIPVKTHFTLPIVLQTGGDL</sequence>
<evidence type="ECO:0000313" key="1">
    <source>
        <dbReference type="EMBL" id="PVW14216.1"/>
    </source>
</evidence>